<keyword evidence="4" id="KW-0378">Hydrolase</keyword>
<dbReference type="SUPFAM" id="SSF46785">
    <property type="entry name" value="Winged helix' DNA-binding domain"/>
    <property type="match status" value="1"/>
</dbReference>
<keyword evidence="5" id="KW-1185">Reference proteome</keyword>
<dbReference type="Gene3D" id="1.10.150.80">
    <property type="entry name" value="HRDC domain"/>
    <property type="match status" value="1"/>
</dbReference>
<dbReference type="SUPFAM" id="SSF47819">
    <property type="entry name" value="HRDC-like"/>
    <property type="match status" value="1"/>
</dbReference>
<dbReference type="KEGG" id="mcub:MCBB_0870"/>
<dbReference type="PANTHER" id="PTHR12697">
    <property type="entry name" value="PBS LYASE HEAT-LIKE PROTEIN"/>
    <property type="match status" value="1"/>
</dbReference>
<organism evidence="4 5">
    <name type="scientific">Methanobacterium congolense</name>
    <dbReference type="NCBI Taxonomy" id="118062"/>
    <lineage>
        <taxon>Archaea</taxon>
        <taxon>Methanobacteriati</taxon>
        <taxon>Methanobacteriota</taxon>
        <taxon>Methanomada group</taxon>
        <taxon>Methanobacteria</taxon>
        <taxon>Methanobacteriales</taxon>
        <taxon>Methanobacteriaceae</taxon>
        <taxon>Methanobacterium</taxon>
    </lineage>
</organism>
<dbReference type="InterPro" id="IPR044876">
    <property type="entry name" value="HRDC_dom_sf"/>
</dbReference>
<proteinExistence type="predicted"/>
<dbReference type="Pfam" id="PF00570">
    <property type="entry name" value="HRDC"/>
    <property type="match status" value="1"/>
</dbReference>
<dbReference type="Proteomes" id="UP000094707">
    <property type="component" value="Chromosome I"/>
</dbReference>
<evidence type="ECO:0000256" key="2">
    <source>
        <dbReference type="ARBA" id="ARBA00034808"/>
    </source>
</evidence>
<dbReference type="InterPro" id="IPR002121">
    <property type="entry name" value="HRDC_dom"/>
</dbReference>
<keyword evidence="4" id="KW-0547">Nucleotide-binding</keyword>
<feature type="domain" description="HRDC" evidence="3">
    <location>
        <begin position="181"/>
        <end position="261"/>
    </location>
</feature>
<dbReference type="OrthoDB" id="142930at2157"/>
<dbReference type="STRING" id="118062.MCBB_0870"/>
<dbReference type="InterPro" id="IPR016024">
    <property type="entry name" value="ARM-type_fold"/>
</dbReference>
<dbReference type="Gene3D" id="1.10.10.10">
    <property type="entry name" value="Winged helix-like DNA-binding domain superfamily/Winged helix DNA-binding domain"/>
    <property type="match status" value="1"/>
</dbReference>
<dbReference type="PATRIC" id="fig|129848.4.peg.873"/>
<dbReference type="Pfam" id="PF09382">
    <property type="entry name" value="RQC"/>
    <property type="match status" value="1"/>
</dbReference>
<dbReference type="PANTHER" id="PTHR12697:SF5">
    <property type="entry name" value="DEOXYHYPUSINE HYDROXYLASE"/>
    <property type="match status" value="1"/>
</dbReference>
<dbReference type="EMBL" id="LT607756">
    <property type="protein sequence ID" value="SCG85434.1"/>
    <property type="molecule type" value="Genomic_DNA"/>
</dbReference>
<dbReference type="GO" id="GO:0003676">
    <property type="term" value="F:nucleic acid binding"/>
    <property type="evidence" value="ECO:0007669"/>
    <property type="project" value="InterPro"/>
</dbReference>
<keyword evidence="4" id="KW-0347">Helicase</keyword>
<name>A0A1D3L187_9EURY</name>
<dbReference type="InterPro" id="IPR018982">
    <property type="entry name" value="RQC_domain"/>
</dbReference>
<gene>
    <name evidence="4" type="primary">recQ1</name>
    <name evidence="4" type="ORF">MCBB_0870</name>
</gene>
<reference evidence="4 5" key="1">
    <citation type="submission" date="2016-08" db="EMBL/GenBank/DDBJ databases">
        <authorList>
            <person name="Seilhamer J.J."/>
        </authorList>
    </citation>
    <scope>NUCLEOTIDE SEQUENCE [LARGE SCALE GENOMIC DNA]</scope>
    <source>
        <strain evidence="4">Buetzberg</strain>
    </source>
</reference>
<dbReference type="InterPro" id="IPR010997">
    <property type="entry name" value="HRDC-like_sf"/>
</dbReference>
<dbReference type="RefSeq" id="WP_071906597.1">
    <property type="nucleotide sequence ID" value="NZ_LT607756.1"/>
</dbReference>
<dbReference type="InterPro" id="IPR004155">
    <property type="entry name" value="PBS_lyase_HEAT"/>
</dbReference>
<dbReference type="GO" id="GO:0006281">
    <property type="term" value="P:DNA repair"/>
    <property type="evidence" value="ECO:0007669"/>
    <property type="project" value="InterPro"/>
</dbReference>
<dbReference type="GO" id="GO:0016787">
    <property type="term" value="F:hydrolase activity"/>
    <property type="evidence" value="ECO:0007669"/>
    <property type="project" value="UniProtKB-KW"/>
</dbReference>
<evidence type="ECO:0000313" key="4">
    <source>
        <dbReference type="EMBL" id="SCG85434.1"/>
    </source>
</evidence>
<dbReference type="InterPro" id="IPR036388">
    <property type="entry name" value="WH-like_DNA-bd_sf"/>
</dbReference>
<dbReference type="EC" id="5.6.2.4" evidence="2"/>
<dbReference type="Gene3D" id="1.25.10.10">
    <property type="entry name" value="Leucine-rich Repeat Variant"/>
    <property type="match status" value="1"/>
</dbReference>
<dbReference type="SMART" id="SM00567">
    <property type="entry name" value="EZ_HEAT"/>
    <property type="match status" value="2"/>
</dbReference>
<dbReference type="Pfam" id="PF13646">
    <property type="entry name" value="HEAT_2"/>
    <property type="match status" value="1"/>
</dbReference>
<evidence type="ECO:0000313" key="5">
    <source>
        <dbReference type="Proteomes" id="UP000094707"/>
    </source>
</evidence>
<protein>
    <recommendedName>
        <fullName evidence="2">DNA 3'-5' helicase</fullName>
        <ecNumber evidence="2">5.6.2.4</ecNumber>
    </recommendedName>
</protein>
<dbReference type="AlphaFoldDB" id="A0A1D3L187"/>
<dbReference type="InterPro" id="IPR036390">
    <property type="entry name" value="WH_DNA-bd_sf"/>
</dbReference>
<dbReference type="GO" id="GO:0000166">
    <property type="term" value="F:nucleotide binding"/>
    <property type="evidence" value="ECO:0007669"/>
    <property type="project" value="InterPro"/>
</dbReference>
<dbReference type="GeneID" id="30411719"/>
<dbReference type="GO" id="GO:0016491">
    <property type="term" value="F:oxidoreductase activity"/>
    <property type="evidence" value="ECO:0007669"/>
    <property type="project" value="TreeGrafter"/>
</dbReference>
<comment type="catalytic activity">
    <reaction evidence="1">
        <text>Couples ATP hydrolysis with the unwinding of duplex DNA by translocating in the 3'-5' direction.</text>
        <dbReference type="EC" id="5.6.2.4"/>
    </reaction>
</comment>
<evidence type="ECO:0000259" key="3">
    <source>
        <dbReference type="PROSITE" id="PS50967"/>
    </source>
</evidence>
<accession>A0A1D3L187</accession>
<dbReference type="GO" id="GO:0043138">
    <property type="term" value="F:3'-5' DNA helicase activity"/>
    <property type="evidence" value="ECO:0007669"/>
    <property type="project" value="UniProtKB-EC"/>
</dbReference>
<evidence type="ECO:0000256" key="1">
    <source>
        <dbReference type="ARBA" id="ARBA00034617"/>
    </source>
</evidence>
<dbReference type="SMART" id="SM00341">
    <property type="entry name" value="HRDC"/>
    <property type="match status" value="1"/>
</dbReference>
<sequence length="403" mass="46229">MSYLICEQCNVYYEVNSEEEITKFGNCECGNPLNYYESLELYLKGRGKIKRLPQHDSIIGELLDFYESTVLKIILYAVKELPNDMARGRVVGFLRGSKSSFIVDENLNQLKTYSVLSGVSRKKMDKLMEILVEKKFLKTRTVDEYPNNDVVSLTDEGNSFIFNKESLDMGLFENKNVDLMIGVDEELYSKLRSLRNRIAEDIEMPAYIVCANAPLIEMARKMPVSQEAMISIKGIGKKFMENYGENFLNLIRDYKSGKTVYIPNNKRKHQKKNEKPPEIQDPFDFHSIILKDPRNIMRTHTAFLLGETRDSKHVDVLCQATKDDDGNVRRLAAAALGKIGDKRAEDALIDLLNDPKPQVRQYAATSLGKIKSRKALPYLRKLDNDPVVYVQEKAEWAIQKNKK</sequence>
<keyword evidence="4" id="KW-0067">ATP-binding</keyword>
<dbReference type="InterPro" id="IPR011989">
    <property type="entry name" value="ARM-like"/>
</dbReference>
<dbReference type="PROSITE" id="PS50967">
    <property type="entry name" value="HRDC"/>
    <property type="match status" value="1"/>
</dbReference>
<dbReference type="GO" id="GO:0006260">
    <property type="term" value="P:DNA replication"/>
    <property type="evidence" value="ECO:0007669"/>
    <property type="project" value="InterPro"/>
</dbReference>
<dbReference type="SUPFAM" id="SSF48371">
    <property type="entry name" value="ARM repeat"/>
    <property type="match status" value="1"/>
</dbReference>